<dbReference type="InterPro" id="IPR001789">
    <property type="entry name" value="Sig_transdc_resp-reg_receiver"/>
</dbReference>
<dbReference type="Proteomes" id="UP000004162">
    <property type="component" value="Unassembled WGS sequence"/>
</dbReference>
<gene>
    <name evidence="4" type="ORF">CferDRAFT_1552</name>
</gene>
<proteinExistence type="predicted"/>
<dbReference type="SMART" id="SM00448">
    <property type="entry name" value="REC"/>
    <property type="match status" value="1"/>
</dbReference>
<evidence type="ECO:0000256" key="2">
    <source>
        <dbReference type="PROSITE-ProRule" id="PRU00169"/>
    </source>
</evidence>
<evidence type="ECO:0000313" key="4">
    <source>
        <dbReference type="EMBL" id="EAT59545.1"/>
    </source>
</evidence>
<reference evidence="4 5" key="2">
    <citation type="submission" date="2006-07" db="EMBL/GenBank/DDBJ databases">
        <title>Sequencing of the draft genome and assembly of Chlorobium ferroxidans DSM 13031.</title>
        <authorList>
            <consortium name="US DOE Joint Genome Institute (JGI-PGF)"/>
            <person name="Copeland A."/>
            <person name="Lucas S."/>
            <person name="Lapidus A."/>
            <person name="Barry K."/>
            <person name="Glavina del Rio T."/>
            <person name="Dalin E."/>
            <person name="Tice H."/>
            <person name="Bruce D."/>
            <person name="Pitluck S."/>
            <person name="Richardson P."/>
        </authorList>
    </citation>
    <scope>NUCLEOTIDE SEQUENCE [LARGE SCALE GENOMIC DNA]</scope>
    <source>
        <strain evidence="4 5">DSM 13031</strain>
    </source>
</reference>
<sequence>MKILVIDDDGDVRKFILTTLTRENHTVFEAGDGNQGLQLLQEHRDISVVITDLIMPEKEGLETIIEIRSLLPAIKILAISGGGKVGPDNYLVLADTLGANSTLKKPFTGKELLDALRNL</sequence>
<keyword evidence="1 2" id="KW-0597">Phosphoprotein</keyword>
<dbReference type="InterPro" id="IPR050595">
    <property type="entry name" value="Bact_response_regulator"/>
</dbReference>
<dbReference type="PANTHER" id="PTHR44591">
    <property type="entry name" value="STRESS RESPONSE REGULATOR PROTEIN 1"/>
    <property type="match status" value="1"/>
</dbReference>
<dbReference type="RefSeq" id="WP_006365677.1">
    <property type="nucleotide sequence ID" value="NZ_AASE01000003.1"/>
</dbReference>
<dbReference type="EMBL" id="AASE01000003">
    <property type="protein sequence ID" value="EAT59545.1"/>
    <property type="molecule type" value="Genomic_DNA"/>
</dbReference>
<dbReference type="Gene3D" id="3.40.50.2300">
    <property type="match status" value="1"/>
</dbReference>
<protein>
    <submittedName>
        <fullName evidence="4">Response regulator receiver</fullName>
    </submittedName>
</protein>
<evidence type="ECO:0000256" key="1">
    <source>
        <dbReference type="ARBA" id="ARBA00022553"/>
    </source>
</evidence>
<name>Q0YTK9_9CHLB</name>
<dbReference type="AlphaFoldDB" id="Q0YTK9"/>
<reference evidence="4 5" key="1">
    <citation type="submission" date="2006-07" db="EMBL/GenBank/DDBJ databases">
        <title>Annotation of the draft genome assembly of Chlorobium ferroxidans DSM 13031.</title>
        <authorList>
            <consortium name="US DOE Joint Genome Institute (JGI-ORNL)"/>
            <person name="Larimer F."/>
            <person name="Land M."/>
            <person name="Hauser L."/>
        </authorList>
    </citation>
    <scope>NUCLEOTIDE SEQUENCE [LARGE SCALE GENOMIC DNA]</scope>
    <source>
        <strain evidence="4 5">DSM 13031</strain>
    </source>
</reference>
<comment type="caution">
    <text evidence="4">The sequence shown here is derived from an EMBL/GenBank/DDBJ whole genome shotgun (WGS) entry which is preliminary data.</text>
</comment>
<dbReference type="SUPFAM" id="SSF52172">
    <property type="entry name" value="CheY-like"/>
    <property type="match status" value="1"/>
</dbReference>
<feature type="modified residue" description="4-aspartylphosphate" evidence="2">
    <location>
        <position position="52"/>
    </location>
</feature>
<dbReference type="GO" id="GO:0000160">
    <property type="term" value="P:phosphorelay signal transduction system"/>
    <property type="evidence" value="ECO:0007669"/>
    <property type="project" value="InterPro"/>
</dbReference>
<dbReference type="Pfam" id="PF00072">
    <property type="entry name" value="Response_reg"/>
    <property type="match status" value="1"/>
</dbReference>
<dbReference type="InterPro" id="IPR011006">
    <property type="entry name" value="CheY-like_superfamily"/>
</dbReference>
<feature type="domain" description="Response regulatory" evidence="3">
    <location>
        <begin position="2"/>
        <end position="119"/>
    </location>
</feature>
<accession>Q0YTK9</accession>
<dbReference type="OrthoDB" id="9796457at2"/>
<evidence type="ECO:0000313" key="5">
    <source>
        <dbReference type="Proteomes" id="UP000004162"/>
    </source>
</evidence>
<evidence type="ECO:0000259" key="3">
    <source>
        <dbReference type="PROSITE" id="PS50110"/>
    </source>
</evidence>
<dbReference type="PROSITE" id="PS50110">
    <property type="entry name" value="RESPONSE_REGULATORY"/>
    <property type="match status" value="1"/>
</dbReference>
<dbReference type="PANTHER" id="PTHR44591:SF23">
    <property type="entry name" value="CHEY SUBFAMILY"/>
    <property type="match status" value="1"/>
</dbReference>
<keyword evidence="5" id="KW-1185">Reference proteome</keyword>
<organism evidence="4 5">
    <name type="scientific">Chlorobium ferrooxidans DSM 13031</name>
    <dbReference type="NCBI Taxonomy" id="377431"/>
    <lineage>
        <taxon>Bacteria</taxon>
        <taxon>Pseudomonadati</taxon>
        <taxon>Chlorobiota</taxon>
        <taxon>Chlorobiia</taxon>
        <taxon>Chlorobiales</taxon>
        <taxon>Chlorobiaceae</taxon>
        <taxon>Chlorobium/Pelodictyon group</taxon>
        <taxon>Chlorobium</taxon>
    </lineage>
</organism>